<comment type="caution">
    <text evidence="7">The sequence shown here is derived from an EMBL/GenBank/DDBJ whole genome shotgun (WGS) entry which is preliminary data.</text>
</comment>
<dbReference type="Proteomes" id="UP001501115">
    <property type="component" value="Unassembled WGS sequence"/>
</dbReference>
<dbReference type="SUPFAM" id="SSF51445">
    <property type="entry name" value="(Trans)glycosidases"/>
    <property type="match status" value="1"/>
</dbReference>
<dbReference type="InterPro" id="IPR017853">
    <property type="entry name" value="GH"/>
</dbReference>
<dbReference type="RefSeq" id="WP_345659804.1">
    <property type="nucleotide sequence ID" value="NZ_BAABET010000001.1"/>
</dbReference>
<evidence type="ECO:0000256" key="3">
    <source>
        <dbReference type="PROSITE-ProRule" id="PRU01100"/>
    </source>
</evidence>
<dbReference type="GO" id="GO:0016787">
    <property type="term" value="F:hydrolase activity"/>
    <property type="evidence" value="ECO:0007669"/>
    <property type="project" value="UniProtKB-KW"/>
</dbReference>
<comment type="similarity">
    <text evidence="3">Belongs to the glycosyl hydrolase 26 family.</text>
</comment>
<keyword evidence="1 3" id="KW-0378">Hydrolase</keyword>
<feature type="active site" description="Proton donor" evidence="3">
    <location>
        <position position="203"/>
    </location>
</feature>
<accession>A0ABP8F3R4</accession>
<dbReference type="Pfam" id="PF02156">
    <property type="entry name" value="Glyco_hydro_26"/>
    <property type="match status" value="1"/>
</dbReference>
<feature type="region of interest" description="Disordered" evidence="4">
    <location>
        <begin position="367"/>
        <end position="396"/>
    </location>
</feature>
<evidence type="ECO:0000313" key="7">
    <source>
        <dbReference type="EMBL" id="GAA4294460.1"/>
    </source>
</evidence>
<evidence type="ECO:0000313" key="8">
    <source>
        <dbReference type="Proteomes" id="UP001501115"/>
    </source>
</evidence>
<feature type="signal peptide" evidence="5">
    <location>
        <begin position="1"/>
        <end position="27"/>
    </location>
</feature>
<feature type="active site" description="Nucleophile" evidence="3">
    <location>
        <position position="308"/>
    </location>
</feature>
<keyword evidence="5" id="KW-0732">Signal</keyword>
<dbReference type="EMBL" id="BAABET010000001">
    <property type="protein sequence ID" value="GAA4294460.1"/>
    <property type="molecule type" value="Genomic_DNA"/>
</dbReference>
<keyword evidence="2 3" id="KW-0326">Glycosidase</keyword>
<reference evidence="8" key="1">
    <citation type="journal article" date="2019" name="Int. J. Syst. Evol. Microbiol.">
        <title>The Global Catalogue of Microorganisms (GCM) 10K type strain sequencing project: providing services to taxonomists for standard genome sequencing and annotation.</title>
        <authorList>
            <consortium name="The Broad Institute Genomics Platform"/>
            <consortium name="The Broad Institute Genome Sequencing Center for Infectious Disease"/>
            <person name="Wu L."/>
            <person name="Ma J."/>
        </authorList>
    </citation>
    <scope>NUCLEOTIDE SEQUENCE [LARGE SCALE GENOMIC DNA]</scope>
    <source>
        <strain evidence="8">JCM 31290</strain>
    </source>
</reference>
<evidence type="ECO:0000256" key="1">
    <source>
        <dbReference type="ARBA" id="ARBA00022801"/>
    </source>
</evidence>
<name>A0ABP8F3R4_9ACTN</name>
<evidence type="ECO:0000256" key="2">
    <source>
        <dbReference type="ARBA" id="ARBA00023295"/>
    </source>
</evidence>
<organism evidence="7 8">
    <name type="scientific">Streptomyces venetus</name>
    <dbReference type="NCBI Taxonomy" id="1701086"/>
    <lineage>
        <taxon>Bacteria</taxon>
        <taxon>Bacillati</taxon>
        <taxon>Actinomycetota</taxon>
        <taxon>Actinomycetes</taxon>
        <taxon>Kitasatosporales</taxon>
        <taxon>Streptomycetaceae</taxon>
        <taxon>Streptomyces</taxon>
    </lineage>
</organism>
<feature type="domain" description="GH26" evidence="6">
    <location>
        <begin position="53"/>
        <end position="368"/>
    </location>
</feature>
<dbReference type="InterPro" id="IPR006311">
    <property type="entry name" value="TAT_signal"/>
</dbReference>
<dbReference type="Gene3D" id="3.20.20.80">
    <property type="entry name" value="Glycosidases"/>
    <property type="match status" value="1"/>
</dbReference>
<feature type="chain" id="PRO_5046656884" evidence="5">
    <location>
        <begin position="28"/>
        <end position="419"/>
    </location>
</feature>
<protein>
    <submittedName>
        <fullName evidence="7">Glycosyl hydrolase</fullName>
    </submittedName>
</protein>
<dbReference type="InterPro" id="IPR022790">
    <property type="entry name" value="GH26_dom"/>
</dbReference>
<evidence type="ECO:0000259" key="6">
    <source>
        <dbReference type="PROSITE" id="PS51764"/>
    </source>
</evidence>
<gene>
    <name evidence="7" type="ORF">GCM10023086_06610</name>
</gene>
<proteinExistence type="inferred from homology"/>
<evidence type="ECO:0000256" key="5">
    <source>
        <dbReference type="SAM" id="SignalP"/>
    </source>
</evidence>
<evidence type="ECO:0000256" key="4">
    <source>
        <dbReference type="SAM" id="MobiDB-lite"/>
    </source>
</evidence>
<feature type="compositionally biased region" description="Pro residues" evidence="4">
    <location>
        <begin position="375"/>
        <end position="394"/>
    </location>
</feature>
<keyword evidence="8" id="KW-1185">Reference proteome</keyword>
<dbReference type="PROSITE" id="PS51764">
    <property type="entry name" value="GH26"/>
    <property type="match status" value="1"/>
</dbReference>
<dbReference type="PROSITE" id="PS51318">
    <property type="entry name" value="TAT"/>
    <property type="match status" value="1"/>
</dbReference>
<sequence>MAPQHKRTGVRRLALGAAAVTASAALASGPAVGVGVARAAEPRAPAPTPAPVASPSALTPPAVPVPVTPVPSTTPVTEEAPAVGVFLKSDARGVARMPLFSHWLGGTELRAGHTYLPGHRWRDIEGAPDFLDVWAQWRNKKADRMLVLNVPMQERNEEGVSDNEVRRLLRQGAAGEFDHHFRVLAERLVDLKVPDTIIVLGWEMNGTTYTHRCGPDPEAWKKYWNRIVTTMRSVPGQKFRFDFTPSRGVDAVPWTKCYPGDDTVDIIGMDSYDQPTGMSFEQQVKEPYGLQDHVDFARAHGKPISYPEWGLFRNGDNPEYMRSMLDWMEEHKPLYNTLTDYCPHGVWQCAANPKSSHLYRSALFGRTDEATSPGTPTPQPTPSTPPGTPPPPADCTPLDLGSWVEEWLGGKLCLRFDWW</sequence>